<accession>W4L5Q1</accession>
<organism evidence="2 3">
    <name type="scientific">Entotheonella factor</name>
    <dbReference type="NCBI Taxonomy" id="1429438"/>
    <lineage>
        <taxon>Bacteria</taxon>
        <taxon>Pseudomonadati</taxon>
        <taxon>Nitrospinota/Tectimicrobiota group</taxon>
        <taxon>Candidatus Tectimicrobiota</taxon>
        <taxon>Candidatus Entotheonellia</taxon>
        <taxon>Candidatus Entotheonellales</taxon>
        <taxon>Candidatus Entotheonellaceae</taxon>
        <taxon>Candidatus Entotheonella</taxon>
    </lineage>
</organism>
<gene>
    <name evidence="2" type="ORF">ETSY1_41080</name>
</gene>
<evidence type="ECO:0000259" key="1">
    <source>
        <dbReference type="SMART" id="SM00953"/>
    </source>
</evidence>
<dbReference type="HOGENOM" id="CLU_074555_1_0_7"/>
<dbReference type="Pfam" id="PF08808">
    <property type="entry name" value="RES"/>
    <property type="match status" value="1"/>
</dbReference>
<keyword evidence="3" id="KW-1185">Reference proteome</keyword>
<name>W4L5Q1_ENTF1</name>
<dbReference type="Proteomes" id="UP000019141">
    <property type="component" value="Unassembled WGS sequence"/>
</dbReference>
<comment type="caution">
    <text evidence="2">The sequence shown here is derived from an EMBL/GenBank/DDBJ whole genome shotgun (WGS) entry which is preliminary data.</text>
</comment>
<feature type="domain" description="RES" evidence="1">
    <location>
        <begin position="77"/>
        <end position="204"/>
    </location>
</feature>
<dbReference type="SMART" id="SM00953">
    <property type="entry name" value="RES"/>
    <property type="match status" value="1"/>
</dbReference>
<reference evidence="2 3" key="1">
    <citation type="journal article" date="2014" name="Nature">
        <title>An environmental bacterial taxon with a large and distinct metabolic repertoire.</title>
        <authorList>
            <person name="Wilson M.C."/>
            <person name="Mori T."/>
            <person name="Ruckert C."/>
            <person name="Uria A.R."/>
            <person name="Helf M.J."/>
            <person name="Takada K."/>
            <person name="Gernert C."/>
            <person name="Steffens U.A."/>
            <person name="Heycke N."/>
            <person name="Schmitt S."/>
            <person name="Rinke C."/>
            <person name="Helfrich E.J."/>
            <person name="Brachmann A.O."/>
            <person name="Gurgui C."/>
            <person name="Wakimoto T."/>
            <person name="Kracht M."/>
            <person name="Crusemann M."/>
            <person name="Hentschel U."/>
            <person name="Abe I."/>
            <person name="Matsunaga S."/>
            <person name="Kalinowski J."/>
            <person name="Takeyama H."/>
            <person name="Piel J."/>
        </authorList>
    </citation>
    <scope>NUCLEOTIDE SEQUENCE [LARGE SCALE GENOMIC DNA]</scope>
    <source>
        <strain evidence="3">TSY1</strain>
    </source>
</reference>
<evidence type="ECO:0000313" key="2">
    <source>
        <dbReference type="EMBL" id="ETW93020.1"/>
    </source>
</evidence>
<protein>
    <recommendedName>
        <fullName evidence="1">RES domain-containing protein</fullName>
    </recommendedName>
</protein>
<sequence length="229" mass="26002">MDILVAPVTWLPCWRIIPSRFPPIDLFERVADPADLEAIVELESLTNDRIREEVGMLQLVPVQDRISGRGSSYIMAAFTHLNPAGSRFSDGTYGVFYAADTLDTAIAETRHHREQFMRATSEPPMELDMRVLLVDLDQQLHDIREMGPSLPDVYAADNYSASQALGKRLRGQESWGIIYNSVRHPGGECAAVFRPPALRNCRQERHLCYVWDGMRISSIYRKSSLRQLP</sequence>
<dbReference type="AlphaFoldDB" id="W4L5Q1"/>
<dbReference type="EMBL" id="AZHW01001327">
    <property type="protein sequence ID" value="ETW93020.1"/>
    <property type="molecule type" value="Genomic_DNA"/>
</dbReference>
<evidence type="ECO:0000313" key="3">
    <source>
        <dbReference type="Proteomes" id="UP000019141"/>
    </source>
</evidence>
<dbReference type="PATRIC" id="fig|1429438.4.peg.7689"/>
<proteinExistence type="predicted"/>
<dbReference type="InterPro" id="IPR014914">
    <property type="entry name" value="RES_dom"/>
</dbReference>